<dbReference type="Gramene" id="Psat04G0274600-T1">
    <property type="protein sequence ID" value="KAI5418235.1"/>
    <property type="gene ID" value="KIW84_042746"/>
</dbReference>
<dbReference type="GO" id="GO:0008270">
    <property type="term" value="F:zinc ion binding"/>
    <property type="evidence" value="ECO:0007669"/>
    <property type="project" value="UniProtKB-KW"/>
</dbReference>
<dbReference type="InterPro" id="IPR001214">
    <property type="entry name" value="SET_dom"/>
</dbReference>
<proteinExistence type="predicted"/>
<dbReference type="SUPFAM" id="SSF82199">
    <property type="entry name" value="SET domain"/>
    <property type="match status" value="1"/>
</dbReference>
<keyword evidence="2" id="KW-0158">Chromosome</keyword>
<keyword evidence="3" id="KW-0863">Zinc-finger</keyword>
<feature type="compositionally biased region" description="Basic residues" evidence="4">
    <location>
        <begin position="485"/>
        <end position="495"/>
    </location>
</feature>
<evidence type="ECO:0000259" key="6">
    <source>
        <dbReference type="PROSITE" id="PS50280"/>
    </source>
</evidence>
<dbReference type="Gene3D" id="3.30.160.60">
    <property type="entry name" value="Classic Zinc Finger"/>
    <property type="match status" value="1"/>
</dbReference>
<dbReference type="PROSITE" id="PS50867">
    <property type="entry name" value="PRE_SET"/>
    <property type="match status" value="1"/>
</dbReference>
<dbReference type="SMART" id="SM00468">
    <property type="entry name" value="PreSET"/>
    <property type="match status" value="1"/>
</dbReference>
<feature type="domain" description="C2H2-type" evidence="5">
    <location>
        <begin position="606"/>
        <end position="629"/>
    </location>
</feature>
<dbReference type="AlphaFoldDB" id="A0A9D5ATS0"/>
<keyword evidence="3" id="KW-0862">Zinc</keyword>
<dbReference type="InterPro" id="IPR040689">
    <property type="entry name" value="SUVR5_Znf-C2H2_3rpt"/>
</dbReference>
<sequence length="1074" mass="122645">MVMLTSSEEPGCSKSCQSIAYTNVDELVCIENCEHDILHWDDELNGNRLPVMDAPQLQQLSFSERLEIDKPMAVWFKWKGKWHAGIKCAKDDLPVSTQNDKPVHDNKNKYFIIFSPDAKNYSWVKMLFVLSIDEFPRPIAYETHQDGLKIVQDLTIARRFTMQNLVIEMINIVEQIHPRALIEDARDVIVWKQFAMEASDCRSYSDLGRMIQRLQKSIVQHYIMVEWKLHCSKSWVRRCEKAKNAEEIELLNEELVDSILWNDVCSLWFVAPEPRLGGVWKTWKHDVMNWFSRNPLLSSRIGSQTHASSSNGLCKKSSQAGFRRPKLQIRRPCAPSMHKSTVEVPVETEFPSQLMNGLSDIGVEVVDSDVLPITAIASRPMDEEESSMDEEEAIESFVEPDNTNSRQCKKFIKAKGRQCRRLAIGSDKYCFAHFSRKPEKQAKAPTPMCGGTTVAGTKCKHHSLPGFSFCRKHLSNVKTNNSSNSKRRRTKRKAKVNYSGSTSKRRVCEYLGVAPPKSPLDVDPVSIFKDGYYIARNIFGEILMLSGNDHNEALQWIDSPPNSNDDDNDNAVKCKVCFEEFSDDESLCNHWMDIHEREAYWLFMSYACAICLDSFTNKKLLESHVHNRHHVQFIEHCLLLKCNACGANFGIMGELWLHVKSVHSSEFKVTKAPNPLTLTTEDDSPNMTENENGASLEEPQPNNLNMLSIASTTSCEVNLEASLKKKYGYLPERLRLKATGDCSGRETLEDSHQDEIHPVISPHSFKSGSLQKAIVLCDDISFGKESTPVICVLDQEILNSLFEKERYVNLPTPWERFSYVTKQMLDRFPSHSQEERLQMRCSCSSSTCRKTCDHIYLFDDCFDNAKDIFGKPMRGKFPYNKNGRLMLKEGNSVYECNDMCRCGKTCRNRILQKGVQVKLEVFKTKEKGWGVRAGEDIFRGMFVCEYIGEVVEKTEVDKRRERYGNENGEYFYDIGAHGNDVSGFTEGHALGYVIDSTRYGNVSRFINNSCSPNLANYQVYIESMNCEHAHIGLYANRDIALGEELTYSNDYEFVAGEGYPCLCGSLKCRKLWIC</sequence>
<feature type="domain" description="C2H2-type" evidence="5">
    <location>
        <begin position="640"/>
        <end position="668"/>
    </location>
</feature>
<keyword evidence="9" id="KW-1185">Reference proteome</keyword>
<comment type="subcellular location">
    <subcellularLocation>
        <location evidence="1">Chromosome</location>
    </subcellularLocation>
</comment>
<accession>A0A9D5ATS0</accession>
<name>A0A9D5ATS0_PEA</name>
<dbReference type="PROSITE" id="PS50280">
    <property type="entry name" value="SET"/>
    <property type="match status" value="1"/>
</dbReference>
<evidence type="ECO:0000259" key="7">
    <source>
        <dbReference type="PROSITE" id="PS50867"/>
    </source>
</evidence>
<feature type="region of interest" description="Disordered" evidence="4">
    <location>
        <begin position="478"/>
        <end position="497"/>
    </location>
</feature>
<gene>
    <name evidence="8" type="ORF">KIW84_042746</name>
</gene>
<feature type="domain" description="C2H2-type" evidence="5">
    <location>
        <begin position="572"/>
        <end position="600"/>
    </location>
</feature>
<dbReference type="Gene3D" id="2.170.270.10">
    <property type="entry name" value="SET domain"/>
    <property type="match status" value="1"/>
</dbReference>
<feature type="domain" description="Pre-SET" evidence="7">
    <location>
        <begin position="839"/>
        <end position="914"/>
    </location>
</feature>
<comment type="caution">
    <text evidence="8">The sequence shown here is derived from an EMBL/GenBank/DDBJ whole genome shotgun (WGS) entry which is preliminary data.</text>
</comment>
<dbReference type="SMART" id="SM00317">
    <property type="entry name" value="SET"/>
    <property type="match status" value="1"/>
</dbReference>
<evidence type="ECO:0008006" key="10">
    <source>
        <dbReference type="Google" id="ProtNLM"/>
    </source>
</evidence>
<dbReference type="GO" id="GO:0042054">
    <property type="term" value="F:histone methyltransferase activity"/>
    <property type="evidence" value="ECO:0007669"/>
    <property type="project" value="InterPro"/>
</dbReference>
<dbReference type="SMART" id="SM00355">
    <property type="entry name" value="ZnF_C2H2"/>
    <property type="match status" value="3"/>
</dbReference>
<dbReference type="Pfam" id="PF00856">
    <property type="entry name" value="SET"/>
    <property type="match status" value="1"/>
</dbReference>
<dbReference type="PANTHER" id="PTHR47325:SF2">
    <property type="entry name" value="HISTONE-LYSINE N-METHYLTRANSFERASE SUVR5-LIKE PROTEIN"/>
    <property type="match status" value="1"/>
</dbReference>
<feature type="region of interest" description="Disordered" evidence="4">
    <location>
        <begin position="673"/>
        <end position="702"/>
    </location>
</feature>
<protein>
    <recommendedName>
        <fullName evidence="10">Histone-lysine N-methyltransferase SUVR5</fullName>
    </recommendedName>
</protein>
<evidence type="ECO:0000256" key="4">
    <source>
        <dbReference type="SAM" id="MobiDB-lite"/>
    </source>
</evidence>
<dbReference type="OrthoDB" id="308383at2759"/>
<evidence type="ECO:0000256" key="3">
    <source>
        <dbReference type="PROSITE-ProRule" id="PRU00042"/>
    </source>
</evidence>
<dbReference type="InterPro" id="IPR046341">
    <property type="entry name" value="SET_dom_sf"/>
</dbReference>
<dbReference type="Pfam" id="PF05033">
    <property type="entry name" value="Pre-SET"/>
    <property type="match status" value="1"/>
</dbReference>
<dbReference type="Proteomes" id="UP001058974">
    <property type="component" value="Chromosome 4"/>
</dbReference>
<keyword evidence="3" id="KW-0479">Metal-binding</keyword>
<feature type="domain" description="SET" evidence="6">
    <location>
        <begin position="917"/>
        <end position="1050"/>
    </location>
</feature>
<evidence type="ECO:0000313" key="9">
    <source>
        <dbReference type="Proteomes" id="UP001058974"/>
    </source>
</evidence>
<dbReference type="PROSITE" id="PS50157">
    <property type="entry name" value="ZINC_FINGER_C2H2_2"/>
    <property type="match status" value="3"/>
</dbReference>
<reference evidence="8 9" key="1">
    <citation type="journal article" date="2022" name="Nat. Genet.">
        <title>Improved pea reference genome and pan-genome highlight genomic features and evolutionary characteristics.</title>
        <authorList>
            <person name="Yang T."/>
            <person name="Liu R."/>
            <person name="Luo Y."/>
            <person name="Hu S."/>
            <person name="Wang D."/>
            <person name="Wang C."/>
            <person name="Pandey M.K."/>
            <person name="Ge S."/>
            <person name="Xu Q."/>
            <person name="Li N."/>
            <person name="Li G."/>
            <person name="Huang Y."/>
            <person name="Saxena R.K."/>
            <person name="Ji Y."/>
            <person name="Li M."/>
            <person name="Yan X."/>
            <person name="He Y."/>
            <person name="Liu Y."/>
            <person name="Wang X."/>
            <person name="Xiang C."/>
            <person name="Varshney R.K."/>
            <person name="Ding H."/>
            <person name="Gao S."/>
            <person name="Zong X."/>
        </authorList>
    </citation>
    <scope>NUCLEOTIDE SEQUENCE [LARGE SCALE GENOMIC DNA]</scope>
    <source>
        <strain evidence="8 9">cv. Zhongwan 6</strain>
    </source>
</reference>
<dbReference type="PANTHER" id="PTHR47325">
    <property type="entry name" value="HISTONE-LYSINE N-METHYLTRANSFERASE SUVR5"/>
    <property type="match status" value="1"/>
</dbReference>
<dbReference type="Pfam" id="PF18868">
    <property type="entry name" value="zf-C2H2_3rep"/>
    <property type="match status" value="1"/>
</dbReference>
<dbReference type="EMBL" id="JAMSHJ010000004">
    <property type="protein sequence ID" value="KAI5418235.1"/>
    <property type="molecule type" value="Genomic_DNA"/>
</dbReference>
<dbReference type="InterPro" id="IPR013087">
    <property type="entry name" value="Znf_C2H2_type"/>
</dbReference>
<dbReference type="InterPro" id="IPR007728">
    <property type="entry name" value="Pre-SET_dom"/>
</dbReference>
<evidence type="ECO:0000256" key="1">
    <source>
        <dbReference type="ARBA" id="ARBA00004286"/>
    </source>
</evidence>
<organism evidence="8 9">
    <name type="scientific">Pisum sativum</name>
    <name type="common">Garden pea</name>
    <name type="synonym">Lathyrus oleraceus</name>
    <dbReference type="NCBI Taxonomy" id="3888"/>
    <lineage>
        <taxon>Eukaryota</taxon>
        <taxon>Viridiplantae</taxon>
        <taxon>Streptophyta</taxon>
        <taxon>Embryophyta</taxon>
        <taxon>Tracheophyta</taxon>
        <taxon>Spermatophyta</taxon>
        <taxon>Magnoliopsida</taxon>
        <taxon>eudicotyledons</taxon>
        <taxon>Gunneridae</taxon>
        <taxon>Pentapetalae</taxon>
        <taxon>rosids</taxon>
        <taxon>fabids</taxon>
        <taxon>Fabales</taxon>
        <taxon>Fabaceae</taxon>
        <taxon>Papilionoideae</taxon>
        <taxon>50 kb inversion clade</taxon>
        <taxon>NPAAA clade</taxon>
        <taxon>Hologalegina</taxon>
        <taxon>IRL clade</taxon>
        <taxon>Fabeae</taxon>
        <taxon>Lathyrus</taxon>
    </lineage>
</organism>
<evidence type="ECO:0000313" key="8">
    <source>
        <dbReference type="EMBL" id="KAI5418235.1"/>
    </source>
</evidence>
<dbReference type="PROSITE" id="PS00028">
    <property type="entry name" value="ZINC_FINGER_C2H2_1"/>
    <property type="match status" value="2"/>
</dbReference>
<evidence type="ECO:0000259" key="5">
    <source>
        <dbReference type="PROSITE" id="PS50157"/>
    </source>
</evidence>
<evidence type="ECO:0000256" key="2">
    <source>
        <dbReference type="ARBA" id="ARBA00022454"/>
    </source>
</evidence>
<dbReference type="GO" id="GO:0005694">
    <property type="term" value="C:chromosome"/>
    <property type="evidence" value="ECO:0007669"/>
    <property type="project" value="UniProtKB-SubCell"/>
</dbReference>
<dbReference type="GO" id="GO:0005634">
    <property type="term" value="C:nucleus"/>
    <property type="evidence" value="ECO:0007669"/>
    <property type="project" value="InterPro"/>
</dbReference>